<dbReference type="EMBL" id="VUJU01005372">
    <property type="protein sequence ID" value="KAF0751421.1"/>
    <property type="molecule type" value="Genomic_DNA"/>
</dbReference>
<reference evidence="3 4" key="1">
    <citation type="submission" date="2019-08" db="EMBL/GenBank/DDBJ databases">
        <title>Whole genome of Aphis craccivora.</title>
        <authorList>
            <person name="Voronova N.V."/>
            <person name="Shulinski R.S."/>
            <person name="Bandarenka Y.V."/>
            <person name="Zhorov D.G."/>
            <person name="Warner D."/>
        </authorList>
    </citation>
    <scope>NUCLEOTIDE SEQUENCE [LARGE SCALE GENOMIC DNA]</scope>
    <source>
        <strain evidence="3">180601</strain>
        <tissue evidence="3">Whole Body</tissue>
    </source>
</reference>
<keyword evidence="4" id="KW-1185">Reference proteome</keyword>
<proteinExistence type="predicted"/>
<evidence type="ECO:0000313" key="3">
    <source>
        <dbReference type="EMBL" id="KAF0751421.1"/>
    </source>
</evidence>
<evidence type="ECO:0000256" key="1">
    <source>
        <dbReference type="SAM" id="MobiDB-lite"/>
    </source>
</evidence>
<name>A0A6G0Y9D4_APHCR</name>
<evidence type="ECO:0000259" key="2">
    <source>
        <dbReference type="Pfam" id="PF26634"/>
    </source>
</evidence>
<organism evidence="3 4">
    <name type="scientific">Aphis craccivora</name>
    <name type="common">Cowpea aphid</name>
    <dbReference type="NCBI Taxonomy" id="307492"/>
    <lineage>
        <taxon>Eukaryota</taxon>
        <taxon>Metazoa</taxon>
        <taxon>Ecdysozoa</taxon>
        <taxon>Arthropoda</taxon>
        <taxon>Hexapoda</taxon>
        <taxon>Insecta</taxon>
        <taxon>Pterygota</taxon>
        <taxon>Neoptera</taxon>
        <taxon>Paraneoptera</taxon>
        <taxon>Hemiptera</taxon>
        <taxon>Sternorrhyncha</taxon>
        <taxon>Aphidomorpha</taxon>
        <taxon>Aphidoidea</taxon>
        <taxon>Aphididae</taxon>
        <taxon>Aphidini</taxon>
        <taxon>Aphis</taxon>
        <taxon>Aphis</taxon>
    </lineage>
</organism>
<dbReference type="Pfam" id="PF26634">
    <property type="entry name" value="DUF8207"/>
    <property type="match status" value="1"/>
</dbReference>
<dbReference type="PANTHER" id="PTHR35374:SF1">
    <property type="entry name" value="PROTEIN KINASE DOMAIN-CONTAINING PROTEIN"/>
    <property type="match status" value="1"/>
</dbReference>
<feature type="region of interest" description="Disordered" evidence="1">
    <location>
        <begin position="259"/>
        <end position="280"/>
    </location>
</feature>
<dbReference type="OrthoDB" id="6784126at2759"/>
<accession>A0A6G0Y9D4</accession>
<comment type="caution">
    <text evidence="3">The sequence shown here is derived from an EMBL/GenBank/DDBJ whole genome shotgun (WGS) entry which is preliminary data.</text>
</comment>
<feature type="compositionally biased region" description="Basic and acidic residues" evidence="1">
    <location>
        <begin position="264"/>
        <end position="276"/>
    </location>
</feature>
<protein>
    <recommendedName>
        <fullName evidence="2">DUF8207 domain-containing protein</fullName>
    </recommendedName>
</protein>
<dbReference type="AlphaFoldDB" id="A0A6G0Y9D4"/>
<dbReference type="Proteomes" id="UP000478052">
    <property type="component" value="Unassembled WGS sequence"/>
</dbReference>
<dbReference type="PANTHER" id="PTHR35374">
    <property type="entry name" value="CYCLIN-DEPENDENT KINASE 11A-LIKE"/>
    <property type="match status" value="1"/>
</dbReference>
<gene>
    <name evidence="3" type="ORF">FWK35_00012592</name>
</gene>
<feature type="domain" description="DUF8207" evidence="2">
    <location>
        <begin position="82"/>
        <end position="180"/>
    </location>
</feature>
<dbReference type="InterPro" id="IPR058520">
    <property type="entry name" value="DUF8207"/>
</dbReference>
<evidence type="ECO:0000313" key="4">
    <source>
        <dbReference type="Proteomes" id="UP000478052"/>
    </source>
</evidence>
<sequence>MRLKIQILKPYEDIQKILIPQKIPELLRLSSTDEKFILVKSTLASRSPLTIISPLRPAKPAIPTIKLCENTTKYLPRIEVPHFGIYYNNGNYMIGKDIIKFKDDNIICLNGKTYRRSPGLFRLLCHHICSPPEYYTQEDFNNYKDILITTESIYQNNDKGPGRVKTSKGDKYNNMIDDIWKEFRAAKQAENDSQGNKSNLKTVAPQGIDYLISYVTSLPENVVEGSGLMNNLLNTSIGALSALAGGASAVANTFMDANDKKKKREETERHNKEMENNIKNIKTLQIGSGLKKRRN</sequence>